<name>A0ABQ9TK86_SAGOE</name>
<accession>A0ABQ9TK86</accession>
<organism evidence="2 3">
    <name type="scientific">Saguinus oedipus</name>
    <name type="common">Cotton-top tamarin</name>
    <name type="synonym">Oedipomidas oedipus</name>
    <dbReference type="NCBI Taxonomy" id="9490"/>
    <lineage>
        <taxon>Eukaryota</taxon>
        <taxon>Metazoa</taxon>
        <taxon>Chordata</taxon>
        <taxon>Craniata</taxon>
        <taxon>Vertebrata</taxon>
        <taxon>Euteleostomi</taxon>
        <taxon>Mammalia</taxon>
        <taxon>Eutheria</taxon>
        <taxon>Euarchontoglires</taxon>
        <taxon>Primates</taxon>
        <taxon>Haplorrhini</taxon>
        <taxon>Platyrrhini</taxon>
        <taxon>Cebidae</taxon>
        <taxon>Callitrichinae</taxon>
        <taxon>Saguinus</taxon>
    </lineage>
</organism>
<reference evidence="2 3" key="1">
    <citation type="submission" date="2023-05" db="EMBL/GenBank/DDBJ databases">
        <title>B98-5 Cell Line De Novo Hybrid Assembly: An Optical Mapping Approach.</title>
        <authorList>
            <person name="Kananen K."/>
            <person name="Auerbach J.A."/>
            <person name="Kautto E."/>
            <person name="Blachly J.S."/>
        </authorList>
    </citation>
    <scope>NUCLEOTIDE SEQUENCE [LARGE SCALE GENOMIC DNA]</scope>
    <source>
        <strain evidence="2">B95-8</strain>
        <tissue evidence="2">Cell line</tissue>
    </source>
</reference>
<sequence length="163" mass="18612">MEVLREKVEEEEAAEREEAAEQEEVAERAERARTEKIMRPVEVRKEETTLTQETLRDLEKQLSEIQIPVSAELPAFAKDTIDISVLPVSYKTNTPKEEQLLQLADNFSRQYSHLCPDRMPLFLHPLNECKTLKLFKVRIQNMLVPSPGAGDIMGASQALPLCH</sequence>
<dbReference type="InterPro" id="IPR033551">
    <property type="entry name" value="DRC7/lobo"/>
</dbReference>
<evidence type="ECO:0000256" key="1">
    <source>
        <dbReference type="SAM" id="MobiDB-lite"/>
    </source>
</evidence>
<evidence type="ECO:0000313" key="3">
    <source>
        <dbReference type="Proteomes" id="UP001266305"/>
    </source>
</evidence>
<protein>
    <submittedName>
        <fullName evidence="2">Dynein regulatory complex subunit 7</fullName>
    </submittedName>
</protein>
<comment type="caution">
    <text evidence="2">The sequence shown here is derived from an EMBL/GenBank/DDBJ whole genome shotgun (WGS) entry which is preliminary data.</text>
</comment>
<gene>
    <name evidence="2" type="primary">DRC7_1</name>
    <name evidence="2" type="ORF">P7K49_036436</name>
</gene>
<feature type="compositionally biased region" description="Acidic residues" evidence="1">
    <location>
        <begin position="9"/>
        <end position="24"/>
    </location>
</feature>
<evidence type="ECO:0000313" key="2">
    <source>
        <dbReference type="EMBL" id="KAK2085136.1"/>
    </source>
</evidence>
<dbReference type="Proteomes" id="UP001266305">
    <property type="component" value="Unassembled WGS sequence"/>
</dbReference>
<feature type="region of interest" description="Disordered" evidence="1">
    <location>
        <begin position="1"/>
        <end position="34"/>
    </location>
</feature>
<feature type="compositionally biased region" description="Basic and acidic residues" evidence="1">
    <location>
        <begin position="25"/>
        <end position="34"/>
    </location>
</feature>
<keyword evidence="3" id="KW-1185">Reference proteome</keyword>
<dbReference type="EMBL" id="JASSZA010000021">
    <property type="protein sequence ID" value="KAK2085136.1"/>
    <property type="molecule type" value="Genomic_DNA"/>
</dbReference>
<proteinExistence type="predicted"/>
<dbReference type="PANTHER" id="PTHR35249">
    <property type="entry name" value="DYNEIN REGULATORY COMPLEX SUBUNIT 7"/>
    <property type="match status" value="1"/>
</dbReference>
<dbReference type="PANTHER" id="PTHR35249:SF2">
    <property type="entry name" value="DYNEIN REGULATORY COMPLEX SUBUNIT 7"/>
    <property type="match status" value="1"/>
</dbReference>